<dbReference type="SUPFAM" id="SSF53335">
    <property type="entry name" value="S-adenosyl-L-methionine-dependent methyltransferases"/>
    <property type="match status" value="1"/>
</dbReference>
<dbReference type="PANTHER" id="PTHR44942:SF4">
    <property type="entry name" value="METHYLTRANSFERASE TYPE 11 DOMAIN-CONTAINING PROTEIN"/>
    <property type="match status" value="1"/>
</dbReference>
<proteinExistence type="inferred from homology"/>
<dbReference type="PANTHER" id="PTHR44942">
    <property type="entry name" value="METHYLTRANSF_11 DOMAIN-CONTAINING PROTEIN"/>
    <property type="match status" value="1"/>
</dbReference>
<evidence type="ECO:0000259" key="4">
    <source>
        <dbReference type="Pfam" id="PF08241"/>
    </source>
</evidence>
<sequence>MELTNRNIDGGNGFDWGRTSGDYARYRDIYPQTFYDRILARGLCTAGQAALDLGTGTGVLPRSLYPYGAQWTGTDISPQQISQAKQLSAGMQITYRVCSAEQLDFPTDSFDVITACQCYWYFDHGKVAPLLARMLRPGGRVLFLCMEWLPFEDPVANASEQLVLKYNPSWTGAGETMHPISIPDCYGAYFTLTHREEYLLDVPFTRESWNGRMRACRGVGASLPPEQIAAWEQEHMQMLEHMAPEAFTVRHYAAMAELTLHSTER</sequence>
<dbReference type="Pfam" id="PF08241">
    <property type="entry name" value="Methyltransf_11"/>
    <property type="match status" value="1"/>
</dbReference>
<gene>
    <name evidence="5" type="ordered locus">RUM_07900</name>
</gene>
<evidence type="ECO:0000313" key="5">
    <source>
        <dbReference type="EMBL" id="CBL16980.1"/>
    </source>
</evidence>
<dbReference type="GO" id="GO:0032259">
    <property type="term" value="P:methylation"/>
    <property type="evidence" value="ECO:0007669"/>
    <property type="project" value="UniProtKB-KW"/>
</dbReference>
<dbReference type="Gene3D" id="3.40.50.150">
    <property type="entry name" value="Vaccinia Virus protein VP39"/>
    <property type="match status" value="1"/>
</dbReference>
<dbReference type="GO" id="GO:0008757">
    <property type="term" value="F:S-adenosylmethionine-dependent methyltransferase activity"/>
    <property type="evidence" value="ECO:0007669"/>
    <property type="project" value="InterPro"/>
</dbReference>
<dbReference type="Proteomes" id="UP000007054">
    <property type="component" value="Chromosome"/>
</dbReference>
<feature type="domain" description="Methyltransferase type 11" evidence="4">
    <location>
        <begin position="51"/>
        <end position="143"/>
    </location>
</feature>
<keyword evidence="2 5" id="KW-0489">Methyltransferase</keyword>
<dbReference type="CDD" id="cd02440">
    <property type="entry name" value="AdoMet_MTases"/>
    <property type="match status" value="1"/>
</dbReference>
<dbReference type="BioCyc" id="RCHA213810:RUM_RS03825-MONOMER"/>
<organism evidence="5 6">
    <name type="scientific">Ruminococcus champanellensis (strain DSM 18848 / JCM 17042 / KCTC 15320 / 18P13)</name>
    <dbReference type="NCBI Taxonomy" id="213810"/>
    <lineage>
        <taxon>Bacteria</taxon>
        <taxon>Bacillati</taxon>
        <taxon>Bacillota</taxon>
        <taxon>Clostridia</taxon>
        <taxon>Eubacteriales</taxon>
        <taxon>Oscillospiraceae</taxon>
        <taxon>Ruminococcus</taxon>
    </lineage>
</organism>
<dbReference type="InterPro" id="IPR029063">
    <property type="entry name" value="SAM-dependent_MTases_sf"/>
</dbReference>
<keyword evidence="6" id="KW-1185">Reference proteome</keyword>
<accession>D4LBI5</accession>
<comment type="similarity">
    <text evidence="1">Belongs to the methyltransferase superfamily.</text>
</comment>
<dbReference type="HOGENOM" id="CLU_049344_8_0_9"/>
<dbReference type="GeneID" id="83155576"/>
<reference evidence="5" key="2">
    <citation type="submission" date="2010-03" db="EMBL/GenBank/DDBJ databases">
        <authorList>
            <person name="Pajon A."/>
        </authorList>
    </citation>
    <scope>NUCLEOTIDE SEQUENCE</scope>
    <source>
        <strain evidence="5">Type strain: 18P13</strain>
    </source>
</reference>
<evidence type="ECO:0000256" key="1">
    <source>
        <dbReference type="ARBA" id="ARBA00008361"/>
    </source>
</evidence>
<dbReference type="KEGG" id="rch:RUM_07900"/>
<evidence type="ECO:0000313" key="6">
    <source>
        <dbReference type="Proteomes" id="UP000007054"/>
    </source>
</evidence>
<keyword evidence="3 5" id="KW-0808">Transferase</keyword>
<dbReference type="InterPro" id="IPR051052">
    <property type="entry name" value="Diverse_substrate_MTase"/>
</dbReference>
<name>D4LBI5_RUMC1</name>
<dbReference type="InterPro" id="IPR013216">
    <property type="entry name" value="Methyltransf_11"/>
</dbReference>
<dbReference type="PATRIC" id="fig|213810.4.peg.704"/>
<dbReference type="STRING" id="213810.RUM_07900"/>
<dbReference type="EMBL" id="FP929052">
    <property type="protein sequence ID" value="CBL16980.1"/>
    <property type="molecule type" value="Genomic_DNA"/>
</dbReference>
<protein>
    <submittedName>
        <fullName evidence="5">Methyltransferase domain</fullName>
    </submittedName>
</protein>
<evidence type="ECO:0000256" key="3">
    <source>
        <dbReference type="ARBA" id="ARBA00022679"/>
    </source>
</evidence>
<dbReference type="RefSeq" id="WP_015557887.1">
    <property type="nucleotide sequence ID" value="NC_021039.1"/>
</dbReference>
<dbReference type="AlphaFoldDB" id="D4LBI5"/>
<reference evidence="5" key="1">
    <citation type="submission" date="2010-03" db="EMBL/GenBank/DDBJ databases">
        <title>The genome sequence of Ruminococcus sp. 18P13.</title>
        <authorList>
            <consortium name="metaHIT consortium -- http://www.metahit.eu/"/>
            <person name="Pajon A."/>
            <person name="Turner K."/>
            <person name="Parkhill J."/>
            <person name="Bernalier A."/>
        </authorList>
    </citation>
    <scope>NUCLEOTIDE SEQUENCE [LARGE SCALE GENOMIC DNA]</scope>
    <source>
        <strain evidence="5">Type strain: 18P13</strain>
    </source>
</reference>
<evidence type="ECO:0000256" key="2">
    <source>
        <dbReference type="ARBA" id="ARBA00022603"/>
    </source>
</evidence>